<evidence type="ECO:0000313" key="3">
    <source>
        <dbReference type="Proteomes" id="UP001186944"/>
    </source>
</evidence>
<name>A0AA89BYX2_PINIB</name>
<evidence type="ECO:0000313" key="2">
    <source>
        <dbReference type="EMBL" id="KAK3099575.1"/>
    </source>
</evidence>
<keyword evidence="1" id="KW-0472">Membrane</keyword>
<proteinExistence type="predicted"/>
<comment type="caution">
    <text evidence="2">The sequence shown here is derived from an EMBL/GenBank/DDBJ whole genome shotgun (WGS) entry which is preliminary data.</text>
</comment>
<feature type="transmembrane region" description="Helical" evidence="1">
    <location>
        <begin position="200"/>
        <end position="219"/>
    </location>
</feature>
<keyword evidence="3" id="KW-1185">Reference proteome</keyword>
<sequence length="290" mass="34055">MLPQNQMQNYVESRLTSLHNLGSTAVSNSRDKFVAFFVGALVVFSLPYLHIGVFYRLIWVPDKPKIDRISCTCNCFDTVFRGSYENPGNIPYKHVYFNATWQTSRIWLFTVIFILLGYESIKYLIPLIRRNQIRSSMLFLYVVNLYPNYYSWWSYFSYYNEDFYTYFKHHMLFTVTEIVATCLVLNMCDIRNEIQSWKMIAISSINLMHILVSGMDQFITHVIQGRGTNFQNARDLGLMIPDFLHVIVPILCLLMYARGKDIRLNELCYKEEIMLSGVFVTLCTLLGRLM</sequence>
<keyword evidence="1" id="KW-1133">Transmembrane helix</keyword>
<feature type="transmembrane region" description="Helical" evidence="1">
    <location>
        <begin position="137"/>
        <end position="158"/>
    </location>
</feature>
<protein>
    <submittedName>
        <fullName evidence="2">Uncharacterized protein</fullName>
    </submittedName>
</protein>
<dbReference type="AlphaFoldDB" id="A0AA89BYX2"/>
<organism evidence="2 3">
    <name type="scientific">Pinctada imbricata</name>
    <name type="common">Atlantic pearl-oyster</name>
    <name type="synonym">Pinctada martensii</name>
    <dbReference type="NCBI Taxonomy" id="66713"/>
    <lineage>
        <taxon>Eukaryota</taxon>
        <taxon>Metazoa</taxon>
        <taxon>Spiralia</taxon>
        <taxon>Lophotrochozoa</taxon>
        <taxon>Mollusca</taxon>
        <taxon>Bivalvia</taxon>
        <taxon>Autobranchia</taxon>
        <taxon>Pteriomorphia</taxon>
        <taxon>Pterioida</taxon>
        <taxon>Pterioidea</taxon>
        <taxon>Pteriidae</taxon>
        <taxon>Pinctada</taxon>
    </lineage>
</organism>
<dbReference type="EMBL" id="VSWD01000006">
    <property type="protein sequence ID" value="KAK3099575.1"/>
    <property type="molecule type" value="Genomic_DNA"/>
</dbReference>
<feature type="transmembrane region" description="Helical" evidence="1">
    <location>
        <begin position="170"/>
        <end position="188"/>
    </location>
</feature>
<feature type="transmembrane region" description="Helical" evidence="1">
    <location>
        <begin position="239"/>
        <end position="257"/>
    </location>
</feature>
<dbReference type="Proteomes" id="UP001186944">
    <property type="component" value="Unassembled WGS sequence"/>
</dbReference>
<dbReference type="PANTHER" id="PTHR39074:SF1">
    <property type="entry name" value="AGAP007547-PA"/>
    <property type="match status" value="1"/>
</dbReference>
<evidence type="ECO:0000256" key="1">
    <source>
        <dbReference type="SAM" id="Phobius"/>
    </source>
</evidence>
<accession>A0AA89BYX2</accession>
<feature type="transmembrane region" description="Helical" evidence="1">
    <location>
        <begin position="106"/>
        <end position="125"/>
    </location>
</feature>
<feature type="transmembrane region" description="Helical" evidence="1">
    <location>
        <begin position="33"/>
        <end position="58"/>
    </location>
</feature>
<dbReference type="PANTHER" id="PTHR39074">
    <property type="entry name" value="AGAP007547-PA"/>
    <property type="match status" value="1"/>
</dbReference>
<keyword evidence="1" id="KW-0812">Transmembrane</keyword>
<gene>
    <name evidence="2" type="ORF">FSP39_006418</name>
</gene>
<reference evidence="2" key="1">
    <citation type="submission" date="2019-08" db="EMBL/GenBank/DDBJ databases">
        <title>The improved chromosome-level genome for the pearl oyster Pinctada fucata martensii using PacBio sequencing and Hi-C.</title>
        <authorList>
            <person name="Zheng Z."/>
        </authorList>
    </citation>
    <scope>NUCLEOTIDE SEQUENCE</scope>
    <source>
        <strain evidence="2">ZZ-2019</strain>
        <tissue evidence="2">Adductor muscle</tissue>
    </source>
</reference>